<reference evidence="2" key="5">
    <citation type="journal article" date="2001" name="Nature">
        <title>Functional annotation of a full-length mouse cDNA collection.</title>
        <authorList>
            <consortium name="The RIKEN Genome Exploration Research Group Phase II Team and the FANTOM Consortium"/>
        </authorList>
    </citation>
    <scope>NUCLEOTIDE SEQUENCE</scope>
    <source>
        <strain evidence="2">C57BL/6J</strain>
        <tissue evidence="2">Colon</tissue>
        <tissue evidence="1">Testis</tissue>
    </source>
</reference>
<reference evidence="2" key="6">
    <citation type="journal article" date="2002" name="Nature">
        <title>Analysis of the mouse transcriptome based on functional annotation of 60,770 full-length cDNAs.</title>
        <authorList>
            <consortium name="The FANTOM Consortium and the RIKEN Genome Exploration Research Group Phase I and II Team"/>
        </authorList>
    </citation>
    <scope>NUCLEOTIDE SEQUENCE</scope>
    <source>
        <strain evidence="2">C57BL/6J</strain>
        <tissue evidence="2">Colon</tissue>
        <tissue evidence="1">Testis</tissue>
    </source>
</reference>
<dbReference type="EMBL" id="AK018559">
    <property type="protein sequence ID" value="BAB31274.1"/>
    <property type="molecule type" value="mRNA"/>
</dbReference>
<dbReference type="EMBL" id="AK015231">
    <property type="protein sequence ID" value="BAB29758.1"/>
    <property type="molecule type" value="mRNA"/>
</dbReference>
<reference evidence="2" key="2">
    <citation type="journal article" date="2000" name="Genome Res.">
        <title>Normalization and subtraction of cap-trapper-selected cDNAs to prepare full-length cDNA libraries for rapid discovery of new genes.</title>
        <authorList>
            <person name="Carninci P."/>
            <person name="Shibata Y."/>
            <person name="Hayatsu N."/>
            <person name="Sugahara Y."/>
            <person name="Shibata K."/>
            <person name="Itoh M."/>
            <person name="Konno H."/>
            <person name="Okazaki Y."/>
            <person name="Muramatsu M."/>
            <person name="Hayashizaki Y."/>
        </authorList>
    </citation>
    <scope>NUCLEOTIDE SEQUENCE</scope>
    <source>
        <strain evidence="2">C57BL/6J</strain>
        <tissue evidence="2">Colon</tissue>
        <tissue evidence="1">Testis</tissue>
    </source>
</reference>
<sequence>MRAEAWQSLVGGRRFSSETWKLHSLRLRPKTLERSPLTGRTRRTAEVPGIPSREALGWIAALACSAGLYLLHVNTCIVARGFSLDNMTRIFHITGRVWFRSIKYFHIVCGYCVNHKLKCQDLNMVSLNSA</sequence>
<name>Q9CQQ1_MOUSE</name>
<reference evidence="2" key="7">
    <citation type="journal article" date="2005" name="Science">
        <title>The Transcriptional Landscape of the Mammalian Genome.</title>
        <authorList>
            <consortium name="The FANTOM Consortium"/>
            <consortium name="Riken Genome Exploration Research Group and Genome Science Group (Genome Network Project Core Group)"/>
        </authorList>
    </citation>
    <scope>NUCLEOTIDE SEQUENCE</scope>
    <source>
        <strain evidence="2">C57BL/6J</strain>
        <tissue evidence="2">Colon</tissue>
        <tissue evidence="1">Testis</tissue>
    </source>
</reference>
<dbReference type="MGI" id="MGI:1914826">
    <property type="gene designation" value="4930429B21Rik"/>
</dbReference>
<organism evidence="2">
    <name type="scientific">Mus musculus</name>
    <name type="common">Mouse</name>
    <dbReference type="NCBI Taxonomy" id="10090"/>
    <lineage>
        <taxon>Eukaryota</taxon>
        <taxon>Metazoa</taxon>
        <taxon>Chordata</taxon>
        <taxon>Craniata</taxon>
        <taxon>Vertebrata</taxon>
        <taxon>Euteleostomi</taxon>
        <taxon>Mammalia</taxon>
        <taxon>Eutheria</taxon>
        <taxon>Euarchontoglires</taxon>
        <taxon>Glires</taxon>
        <taxon>Rodentia</taxon>
        <taxon>Myomorpha</taxon>
        <taxon>Muroidea</taxon>
        <taxon>Muridae</taxon>
        <taxon>Murinae</taxon>
        <taxon>Mus</taxon>
        <taxon>Mus</taxon>
    </lineage>
</organism>
<reference evidence="2" key="4">
    <citation type="submission" date="2000-07" db="EMBL/GenBank/DDBJ databases">
        <authorList>
            <person name="Adachi J."/>
            <person name="Aizawa K."/>
            <person name="Akahira S."/>
            <person name="Akimura T."/>
            <person name="Arai A."/>
            <person name="Aono H."/>
            <person name="Arakawa T."/>
            <person name="Bono H."/>
            <person name="Carninci P."/>
            <person name="Fukuda S."/>
            <person name="Fukunishi Y."/>
            <person name="Furuno M."/>
            <person name="Hanagaki T."/>
            <person name="Hara A."/>
            <person name="Hayatsu N."/>
            <person name="Hiramoto K."/>
            <person name="Hiraoka T."/>
            <person name="Hori F."/>
            <person name="Imotani K."/>
            <person name="Ishii Y."/>
            <person name="Itoh M."/>
            <person name="Izawa M."/>
            <person name="Kasukawa T."/>
            <person name="Kato H."/>
            <person name="Kawai J."/>
            <person name="Kojima Y."/>
            <person name="Konno H."/>
            <person name="Kouda M."/>
            <person name="Koya S."/>
            <person name="Kurihara C."/>
            <person name="Matsuyama T."/>
            <person name="Miyazaki A."/>
            <person name="Nishi K."/>
            <person name="Nomura K."/>
            <person name="Numazaki R."/>
            <person name="Ohno M."/>
            <person name="Okazaki Y."/>
            <person name="Okido T."/>
            <person name="Owa C."/>
            <person name="Saito H."/>
            <person name="Saito R."/>
            <person name="Sakai C."/>
            <person name="Sakai K."/>
            <person name="Sano H."/>
            <person name="Sasaki D."/>
            <person name="Shibata K."/>
            <person name="Shibata Y."/>
            <person name="Shinagawa A."/>
            <person name="Shiraki T."/>
            <person name="Sogabe Y."/>
            <person name="Suzuki H."/>
            <person name="Tagami M."/>
            <person name="Tagawa A."/>
            <person name="Takahashi F."/>
            <person name="Tanaka T."/>
            <person name="Tejima Y."/>
            <person name="Toya T."/>
            <person name="Yamamura T."/>
            <person name="Yasunishi A."/>
            <person name="Yoshida K."/>
            <person name="Yoshino M."/>
            <person name="Muramatsu M."/>
            <person name="Hayashizaki Y."/>
        </authorList>
    </citation>
    <scope>NUCLEOTIDE SEQUENCE</scope>
    <source>
        <strain evidence="2">C57BL/6J</strain>
        <tissue evidence="2">Colon</tissue>
        <tissue evidence="1">Testis</tissue>
    </source>
</reference>
<dbReference type="AGR" id="MGI:1914826"/>
<accession>Q9CQQ1</accession>
<evidence type="ECO:0000313" key="2">
    <source>
        <dbReference type="EMBL" id="BAB31274.1"/>
    </source>
</evidence>
<protein>
    <submittedName>
        <fullName evidence="2">Uncharacterized protein</fullName>
    </submittedName>
</protein>
<reference evidence="2" key="8">
    <citation type="journal article" date="2005" name="Science">
        <title>Antisense Transcription in the Mammalian Transcriptome.</title>
        <authorList>
            <consortium name="RIKEN Genome Exploration Research Group and Genome Science Group (Genome Network Project Core Group) and the FANTOM Consortium"/>
        </authorList>
    </citation>
    <scope>NUCLEOTIDE SEQUENCE</scope>
    <source>
        <strain evidence="2">C57BL/6J</strain>
        <tissue evidence="2">Colon</tissue>
        <tissue evidence="1">Testis</tissue>
    </source>
</reference>
<gene>
    <name evidence="3" type="primary">4930429B21Rik</name>
</gene>
<reference evidence="2" key="1">
    <citation type="journal article" date="1999" name="Methods Enzymol.">
        <title>High-efficiency full-length cDNA cloning.</title>
        <authorList>
            <person name="Carninci P."/>
            <person name="Hayashizaki Y."/>
        </authorList>
    </citation>
    <scope>NUCLEOTIDE SEQUENCE</scope>
    <source>
        <strain evidence="2">C57BL/6J</strain>
        <tissue evidence="2">Colon</tissue>
        <tissue evidence="1">Testis</tissue>
    </source>
</reference>
<evidence type="ECO:0000313" key="3">
    <source>
        <dbReference type="MGI" id="MGI:1914826"/>
    </source>
</evidence>
<reference evidence="2" key="3">
    <citation type="journal article" date="2000" name="Genome Res.">
        <title>RIKEN integrated sequence analysis (RISA) system--384-format sequencing pipeline with 384 multicapillary sequencer.</title>
        <authorList>
            <person name="Shibata K."/>
            <person name="Itoh M."/>
            <person name="Aizawa K."/>
            <person name="Nagaoka S."/>
            <person name="Sasaki N."/>
            <person name="Carninci P."/>
            <person name="Konno H."/>
            <person name="Akiyama J."/>
            <person name="Nishi K."/>
            <person name="Kitsunai T."/>
            <person name="Tashiro H."/>
            <person name="Itoh M."/>
            <person name="Sumi N."/>
            <person name="Ishii Y."/>
            <person name="Nakamura S."/>
            <person name="Hazama M."/>
            <person name="Nishine T."/>
            <person name="Harada A."/>
            <person name="Yamamoto R."/>
            <person name="Matsumoto H."/>
            <person name="Sakaguchi S."/>
            <person name="Ikegami T."/>
            <person name="Kashiwagi K."/>
            <person name="Fujiwake S."/>
            <person name="Inoue K."/>
            <person name="Togawa Y."/>
            <person name="Izawa M."/>
            <person name="Ohara E."/>
            <person name="Watahiki M."/>
            <person name="Yoneda Y."/>
            <person name="Ishikawa T."/>
            <person name="Ozawa K."/>
            <person name="Tanaka T."/>
            <person name="Matsuura S."/>
            <person name="Kawai J."/>
            <person name="Okazaki Y."/>
            <person name="Muramatsu M."/>
            <person name="Inoue Y."/>
            <person name="Kira A."/>
            <person name="Hayashizaki Y."/>
        </authorList>
    </citation>
    <scope>NUCLEOTIDE SEQUENCE</scope>
    <source>
        <strain evidence="2">C57BL/6J</strain>
        <tissue evidence="2">Colon</tissue>
        <tissue evidence="1">Testis</tissue>
    </source>
</reference>
<evidence type="ECO:0000313" key="1">
    <source>
        <dbReference type="EMBL" id="BAB29758.1"/>
    </source>
</evidence>
<dbReference type="AlphaFoldDB" id="Q9CQQ1"/>
<proteinExistence type="evidence at transcript level"/>